<name>A0A0E2Q209_STRTR</name>
<sequence length="33" mass="3611">MTKKLTFPDGFFVGVVLQQPTNVKVPMMLMGVG</sequence>
<proteinExistence type="predicted"/>
<evidence type="ECO:0000313" key="2">
    <source>
        <dbReference type="Proteomes" id="UP000024559"/>
    </source>
</evidence>
<dbReference type="PATRIC" id="fig|1433289.7.peg.1909"/>
<dbReference type="HOGENOM" id="CLU_3384164_0_0_9"/>
<evidence type="ECO:0000313" key="1">
    <source>
        <dbReference type="EMBL" id="ETW88346.1"/>
    </source>
</evidence>
<accession>A0A0E2Q209</accession>
<dbReference type="AlphaFoldDB" id="A0A0E2Q209"/>
<gene>
    <name evidence="1" type="ORF">X841_09225</name>
</gene>
<organism evidence="1 2">
    <name type="scientific">Streptococcus thermophilus M17PTZA496</name>
    <dbReference type="NCBI Taxonomy" id="1433289"/>
    <lineage>
        <taxon>Bacteria</taxon>
        <taxon>Bacillati</taxon>
        <taxon>Bacillota</taxon>
        <taxon>Bacilli</taxon>
        <taxon>Lactobacillales</taxon>
        <taxon>Streptococcaceae</taxon>
        <taxon>Streptococcus</taxon>
    </lineage>
</organism>
<protein>
    <submittedName>
        <fullName evidence="1">Uncharacterized protein</fullName>
    </submittedName>
</protein>
<reference evidence="2" key="1">
    <citation type="submission" date="2013-12" db="EMBL/GenBank/DDBJ databases">
        <title>Genome sequences of Streptococcus thermophilus strains MTH17CL396 and M17PTZA496 isolated from Fontina cheese in Valle d'Aosta region (Italy).</title>
        <authorList>
            <person name="Treu L."/>
            <person name="Giacomini A."/>
            <person name="Corich V."/>
            <person name="Vendramin V."/>
            <person name="Bovo B."/>
        </authorList>
    </citation>
    <scope>NUCLEOTIDE SEQUENCE [LARGE SCALE GENOMIC DNA]</scope>
    <source>
        <strain evidence="2">M17PTZA496</strain>
    </source>
</reference>
<dbReference type="EMBL" id="AZJT01000065">
    <property type="protein sequence ID" value="ETW88346.1"/>
    <property type="molecule type" value="Genomic_DNA"/>
</dbReference>
<dbReference type="Proteomes" id="UP000024559">
    <property type="component" value="Chromosome"/>
</dbReference>
<comment type="caution">
    <text evidence="1">The sequence shown here is derived from an EMBL/GenBank/DDBJ whole genome shotgun (WGS) entry which is preliminary data.</text>
</comment>